<dbReference type="InterPro" id="IPR036565">
    <property type="entry name" value="Mur-like_cat_sf"/>
</dbReference>
<sequence length="165" mass="18665">EEFAFLMTKLKPYVEIVNHNPDFWKLTYFEVLTVLAFTYFREKQVDFQVLEVGLGGRLDATNVAKPDVCVITPISRDHTEILGDNLDKIVLEKAGIVKPGCFVVSSPQTEEVSKVLSDVCRTQDVELIQVGKDIVWHSVTNDFHQQSFIVEGRGELYHLTVPLLG</sequence>
<dbReference type="Pfam" id="PF08245">
    <property type="entry name" value="Mur_ligase_M"/>
    <property type="match status" value="1"/>
</dbReference>
<dbReference type="InterPro" id="IPR001645">
    <property type="entry name" value="Folylpolyglutamate_synth"/>
</dbReference>
<comment type="caution">
    <text evidence="6">The sequence shown here is derived from an EMBL/GenBank/DDBJ whole genome shotgun (WGS) entry which is preliminary data.</text>
</comment>
<feature type="non-terminal residue" evidence="6">
    <location>
        <position position="165"/>
    </location>
</feature>
<dbReference type="InterPro" id="IPR013221">
    <property type="entry name" value="Mur_ligase_cen"/>
</dbReference>
<reference evidence="6" key="1">
    <citation type="journal article" date="2014" name="Front. Microbiol.">
        <title>High frequency of phylogenetically diverse reductive dehalogenase-homologous genes in deep subseafloor sedimentary metagenomes.</title>
        <authorList>
            <person name="Kawai M."/>
            <person name="Futagami T."/>
            <person name="Toyoda A."/>
            <person name="Takaki Y."/>
            <person name="Nishi S."/>
            <person name="Hori S."/>
            <person name="Arai W."/>
            <person name="Tsubouchi T."/>
            <person name="Morono Y."/>
            <person name="Uchiyama I."/>
            <person name="Ito T."/>
            <person name="Fujiyama A."/>
            <person name="Inagaki F."/>
            <person name="Takami H."/>
        </authorList>
    </citation>
    <scope>NUCLEOTIDE SEQUENCE</scope>
    <source>
        <strain evidence="6">Expedition CK06-06</strain>
    </source>
</reference>
<keyword evidence="4" id="KW-0067">ATP-binding</keyword>
<evidence type="ECO:0000256" key="2">
    <source>
        <dbReference type="ARBA" id="ARBA00022598"/>
    </source>
</evidence>
<dbReference type="GO" id="GO:0005524">
    <property type="term" value="F:ATP binding"/>
    <property type="evidence" value="ECO:0007669"/>
    <property type="project" value="UniProtKB-KW"/>
</dbReference>
<dbReference type="SUPFAM" id="SSF53623">
    <property type="entry name" value="MurD-like peptide ligases, catalytic domain"/>
    <property type="match status" value="1"/>
</dbReference>
<evidence type="ECO:0000313" key="6">
    <source>
        <dbReference type="EMBL" id="GAH80344.1"/>
    </source>
</evidence>
<protein>
    <recommendedName>
        <fullName evidence="5">Mur ligase central domain-containing protein</fullName>
    </recommendedName>
</protein>
<name>X1JPY2_9ZZZZ</name>
<accession>X1JPY2</accession>
<feature type="non-terminal residue" evidence="6">
    <location>
        <position position="1"/>
    </location>
</feature>
<keyword evidence="2" id="KW-0436">Ligase</keyword>
<dbReference type="GO" id="GO:0004326">
    <property type="term" value="F:tetrahydrofolylpolyglutamate synthase activity"/>
    <property type="evidence" value="ECO:0007669"/>
    <property type="project" value="InterPro"/>
</dbReference>
<dbReference type="PANTHER" id="PTHR11136">
    <property type="entry name" value="FOLYLPOLYGLUTAMATE SYNTHASE-RELATED"/>
    <property type="match status" value="1"/>
</dbReference>
<evidence type="ECO:0000256" key="4">
    <source>
        <dbReference type="ARBA" id="ARBA00022840"/>
    </source>
</evidence>
<dbReference type="Gene3D" id="3.40.1190.10">
    <property type="entry name" value="Mur-like, catalytic domain"/>
    <property type="match status" value="1"/>
</dbReference>
<evidence type="ECO:0000259" key="5">
    <source>
        <dbReference type="Pfam" id="PF08245"/>
    </source>
</evidence>
<keyword evidence="3" id="KW-0547">Nucleotide-binding</keyword>
<dbReference type="GO" id="GO:0008841">
    <property type="term" value="F:dihydrofolate synthase activity"/>
    <property type="evidence" value="ECO:0007669"/>
    <property type="project" value="TreeGrafter"/>
</dbReference>
<organism evidence="6">
    <name type="scientific">marine sediment metagenome</name>
    <dbReference type="NCBI Taxonomy" id="412755"/>
    <lineage>
        <taxon>unclassified sequences</taxon>
        <taxon>metagenomes</taxon>
        <taxon>ecological metagenomes</taxon>
    </lineage>
</organism>
<feature type="domain" description="Mur ligase central" evidence="5">
    <location>
        <begin position="27"/>
        <end position="165"/>
    </location>
</feature>
<dbReference type="EMBL" id="BARU01044695">
    <property type="protein sequence ID" value="GAH80344.1"/>
    <property type="molecule type" value="Genomic_DNA"/>
</dbReference>
<dbReference type="AlphaFoldDB" id="X1JPY2"/>
<evidence type="ECO:0000256" key="1">
    <source>
        <dbReference type="ARBA" id="ARBA00008276"/>
    </source>
</evidence>
<dbReference type="GO" id="GO:0005737">
    <property type="term" value="C:cytoplasm"/>
    <property type="evidence" value="ECO:0007669"/>
    <property type="project" value="TreeGrafter"/>
</dbReference>
<proteinExistence type="inferred from homology"/>
<dbReference type="PANTHER" id="PTHR11136:SF0">
    <property type="entry name" value="DIHYDROFOLATE SYNTHETASE-RELATED"/>
    <property type="match status" value="1"/>
</dbReference>
<comment type="similarity">
    <text evidence="1">Belongs to the folylpolyglutamate synthase family.</text>
</comment>
<evidence type="ECO:0000256" key="3">
    <source>
        <dbReference type="ARBA" id="ARBA00022741"/>
    </source>
</evidence>
<gene>
    <name evidence="6" type="ORF">S03H2_68076</name>
</gene>